<dbReference type="Gene3D" id="2.60.120.10">
    <property type="entry name" value="Jelly Rolls"/>
    <property type="match status" value="1"/>
</dbReference>
<dbReference type="InterPro" id="IPR014710">
    <property type="entry name" value="RmlC-like_jellyroll"/>
</dbReference>
<protein>
    <submittedName>
        <fullName evidence="1">cAMP-binding proteins - catabolite gene activator and regulatory subunit of cAMP-dependent protein kinases</fullName>
    </submittedName>
</protein>
<reference evidence="1 2" key="2">
    <citation type="journal article" date="2017" name="Genome Announc.">
        <title>Draft genome sequence of Aquitalea magnusonii strain H3, a plant growth-promoting bacterium of duckweed Lemna minor.</title>
        <authorList>
            <person name="Ishizawa H."/>
            <person name="Kuroda M."/>
            <person name="Ike M."/>
        </authorList>
    </citation>
    <scope>NUCLEOTIDE SEQUENCE [LARGE SCALE GENOMIC DNA]</scope>
    <source>
        <strain evidence="1 2">H3</strain>
    </source>
</reference>
<keyword evidence="2" id="KW-1185">Reference proteome</keyword>
<evidence type="ECO:0000313" key="1">
    <source>
        <dbReference type="EMBL" id="BBF85814.1"/>
    </source>
</evidence>
<evidence type="ECO:0000313" key="2">
    <source>
        <dbReference type="Proteomes" id="UP000198290"/>
    </source>
</evidence>
<gene>
    <name evidence="1" type="ORF">DLM_2199</name>
</gene>
<reference evidence="2" key="3">
    <citation type="journal article" date="2017" name="Plant Physiol. Biochem.">
        <title>Differential oxidative and antioxidative response of duckweed Lemna minor toward plant growth promoting/inhibiting bacteria.</title>
        <authorList>
            <person name="Ishizawa H."/>
            <person name="Kuroda M."/>
            <person name="Morikawa M."/>
            <person name="Ike M."/>
        </authorList>
    </citation>
    <scope>NUCLEOTIDE SEQUENCE [LARGE SCALE GENOMIC DNA]</scope>
    <source>
        <strain evidence="2">H3</strain>
    </source>
</reference>
<organism evidence="1 2">
    <name type="scientific">Aquitalea magnusonii</name>
    <dbReference type="NCBI Taxonomy" id="332411"/>
    <lineage>
        <taxon>Bacteria</taxon>
        <taxon>Pseudomonadati</taxon>
        <taxon>Pseudomonadota</taxon>
        <taxon>Betaproteobacteria</taxon>
        <taxon>Neisseriales</taxon>
        <taxon>Chromobacteriaceae</taxon>
        <taxon>Aquitalea</taxon>
    </lineage>
</organism>
<dbReference type="KEGG" id="amah:DLM_2199"/>
<dbReference type="AlphaFoldDB" id="A0A3G9GEM5"/>
<accession>A0A3G9GEM5</accession>
<name>A0A3G9GEM5_9NEIS</name>
<proteinExistence type="predicted"/>
<reference evidence="2" key="1">
    <citation type="journal article" date="2017" name="Biotechnol. Biofuels">
        <title>Evaluation of environmental bacterial communities as a factor affecting the growth of duckweed Lemna minor.</title>
        <authorList>
            <person name="Ishizawa H."/>
            <person name="Kuroda M."/>
            <person name="Morikawa M."/>
            <person name="Ike M."/>
        </authorList>
    </citation>
    <scope>NUCLEOTIDE SEQUENCE [LARGE SCALE GENOMIC DNA]</scope>
    <source>
        <strain evidence="2">H3</strain>
    </source>
</reference>
<sequence length="117" mass="13155">MESLLTGNPSSQYLLSMEACDLRVLDASELMQRAQSDTQLQAELHALTQRRLIHYVNLYTSAIADSPTQRYLALQATHQQQLERIPLHILAAYLGVSAVHLSRIRRKLKSESGSPAR</sequence>
<dbReference type="EMBL" id="AP018823">
    <property type="protein sequence ID" value="BBF85814.1"/>
    <property type="molecule type" value="Genomic_DNA"/>
</dbReference>
<dbReference type="Proteomes" id="UP000198290">
    <property type="component" value="Chromosome"/>
</dbReference>